<name>A0A8E7EJG8_9EURY</name>
<dbReference type="EMBL" id="CP075546">
    <property type="protein sequence ID" value="QVV88440.1"/>
    <property type="molecule type" value="Genomic_DNA"/>
</dbReference>
<keyword evidence="4 6" id="KW-0378">Hydrolase</keyword>
<evidence type="ECO:0000256" key="3">
    <source>
        <dbReference type="ARBA" id="ARBA00022723"/>
    </source>
</evidence>
<organism evidence="9 10">
    <name type="scientific">Methanospirillum purgamenti</name>
    <dbReference type="NCBI Taxonomy" id="2834276"/>
    <lineage>
        <taxon>Archaea</taxon>
        <taxon>Methanobacteriati</taxon>
        <taxon>Methanobacteriota</taxon>
        <taxon>Stenosarchaea group</taxon>
        <taxon>Methanomicrobia</taxon>
        <taxon>Methanomicrobiales</taxon>
        <taxon>Methanospirillaceae</taxon>
        <taxon>Methanospirillum</taxon>
    </lineage>
</organism>
<evidence type="ECO:0000313" key="10">
    <source>
        <dbReference type="Proteomes" id="UP000680656"/>
    </source>
</evidence>
<dbReference type="SUPFAM" id="SSF52743">
    <property type="entry name" value="Subtilisin-like"/>
    <property type="match status" value="1"/>
</dbReference>
<dbReference type="InterPro" id="IPR036852">
    <property type="entry name" value="Peptidase_S8/S53_dom_sf"/>
</dbReference>
<dbReference type="InterPro" id="IPR000209">
    <property type="entry name" value="Peptidase_S8/S53_dom"/>
</dbReference>
<dbReference type="InterPro" id="IPR015500">
    <property type="entry name" value="Peptidase_S8_subtilisin-rel"/>
</dbReference>
<dbReference type="GO" id="GO:0006508">
    <property type="term" value="P:proteolysis"/>
    <property type="evidence" value="ECO:0007669"/>
    <property type="project" value="UniProtKB-KW"/>
</dbReference>
<reference evidence="9 10" key="1">
    <citation type="submission" date="2021-05" db="EMBL/GenBank/DDBJ databases">
        <title>A novel Methanospirillum isolate from a pyrite-forming mixed culture.</title>
        <authorList>
            <person name="Bunk B."/>
            <person name="Sproer C."/>
            <person name="Spring S."/>
            <person name="Pester M."/>
        </authorList>
    </citation>
    <scope>NUCLEOTIDE SEQUENCE [LARGE SCALE GENOMIC DNA]</scope>
    <source>
        <strain evidence="9 10">J.3.6.1-F.2.7.3</strain>
    </source>
</reference>
<keyword evidence="10" id="KW-1185">Reference proteome</keyword>
<keyword evidence="5 6" id="KW-0720">Serine protease</keyword>
<dbReference type="InterPro" id="IPR023827">
    <property type="entry name" value="Peptidase_S8_Asp-AS"/>
</dbReference>
<dbReference type="PROSITE" id="PS00136">
    <property type="entry name" value="SUBTILASE_ASP"/>
    <property type="match status" value="1"/>
</dbReference>
<evidence type="ECO:0000256" key="2">
    <source>
        <dbReference type="ARBA" id="ARBA00022670"/>
    </source>
</evidence>
<gene>
    <name evidence="9" type="ORF">KHC33_14100</name>
</gene>
<comment type="similarity">
    <text evidence="1 6 7">Belongs to the peptidase S8 family.</text>
</comment>
<dbReference type="Gene3D" id="3.40.50.200">
    <property type="entry name" value="Peptidase S8/S53 domain"/>
    <property type="match status" value="1"/>
</dbReference>
<evidence type="ECO:0000256" key="1">
    <source>
        <dbReference type="ARBA" id="ARBA00011073"/>
    </source>
</evidence>
<feature type="domain" description="Peptidase S8/S53" evidence="8">
    <location>
        <begin position="148"/>
        <end position="415"/>
    </location>
</feature>
<evidence type="ECO:0000256" key="7">
    <source>
        <dbReference type="RuleBase" id="RU003355"/>
    </source>
</evidence>
<dbReference type="InterPro" id="IPR050131">
    <property type="entry name" value="Peptidase_S8_subtilisin-like"/>
</dbReference>
<evidence type="ECO:0000256" key="4">
    <source>
        <dbReference type="ARBA" id="ARBA00022801"/>
    </source>
</evidence>
<evidence type="ECO:0000259" key="8">
    <source>
        <dbReference type="Pfam" id="PF00082"/>
    </source>
</evidence>
<evidence type="ECO:0000313" key="9">
    <source>
        <dbReference type="EMBL" id="QVV88440.1"/>
    </source>
</evidence>
<keyword evidence="2 6" id="KW-0645">Protease</keyword>
<dbReference type="GO" id="GO:0046872">
    <property type="term" value="F:metal ion binding"/>
    <property type="evidence" value="ECO:0007669"/>
    <property type="project" value="UniProtKB-KW"/>
</dbReference>
<dbReference type="PROSITE" id="PS00138">
    <property type="entry name" value="SUBTILASE_SER"/>
    <property type="match status" value="1"/>
</dbReference>
<dbReference type="KEGG" id="mrtj:KHC33_14100"/>
<dbReference type="AlphaFoldDB" id="A0A8E7EJG8"/>
<dbReference type="PROSITE" id="PS51892">
    <property type="entry name" value="SUBTILASE"/>
    <property type="match status" value="1"/>
</dbReference>
<dbReference type="Proteomes" id="UP000680656">
    <property type="component" value="Chromosome"/>
</dbReference>
<keyword evidence="3" id="KW-0479">Metal-binding</keyword>
<dbReference type="RefSeq" id="WP_214419249.1">
    <property type="nucleotide sequence ID" value="NZ_CP075546.1"/>
</dbReference>
<dbReference type="InterPro" id="IPR034202">
    <property type="entry name" value="Subtilisin_Carlsberg-like"/>
</dbReference>
<feature type="active site" description="Charge relay system" evidence="6">
    <location>
        <position position="203"/>
    </location>
</feature>
<dbReference type="PROSITE" id="PS00137">
    <property type="entry name" value="SUBTILASE_HIS"/>
    <property type="match status" value="1"/>
</dbReference>
<dbReference type="InterPro" id="IPR022398">
    <property type="entry name" value="Peptidase_S8_His-AS"/>
</dbReference>
<feature type="active site" description="Charge relay system" evidence="6">
    <location>
        <position position="155"/>
    </location>
</feature>
<evidence type="ECO:0000256" key="5">
    <source>
        <dbReference type="ARBA" id="ARBA00022825"/>
    </source>
</evidence>
<dbReference type="CDD" id="cd07477">
    <property type="entry name" value="Peptidases_S8_Subtilisin_subset"/>
    <property type="match status" value="1"/>
</dbReference>
<accession>A0A8E7EJG8</accession>
<dbReference type="Pfam" id="PF00082">
    <property type="entry name" value="Peptidase_S8"/>
    <property type="match status" value="1"/>
</dbReference>
<sequence length="438" mass="47759">MKQHIIVKLLIPLKIPNIPFWVDFIQDKSVSIECFHNQIDDIFHRHNLNFWITKEFKPSIGITFDSEEIQAGLDRVYRIILKHHADNILEIVKEIKQINLVENARPILIGYSDLPEYAVGMSSGEFFDVSRKQIFLPQAHLFSRGNPNIRVAILDTGVDISHPEISGAIDKSADFVNLTGLETSSFIGDFLDYDNSPDDEIGHGTHVAGIIAGKGLKMPKGVAPGVKLIIVRVLATLKDGDKKVGAGLIDNINTGIKWAVDNGADVINMSLGVRHEYGGLPHEEVILYALSKGVTIVAASGNDGTNDKYYPGALPGVIAVGAVDDNDEIAPFSTYGAHISLVAPGTNILSSFVHESYAVCSGTSQAAPFVSGAIALIKSYGLDNSTTVTDNQVKFILKNTSDKLDYRFKSEKGGFGRINLIDSLKLLQYQMKQNLSNG</sequence>
<dbReference type="InterPro" id="IPR023828">
    <property type="entry name" value="Peptidase_S8_Ser-AS"/>
</dbReference>
<dbReference type="GO" id="GO:0004252">
    <property type="term" value="F:serine-type endopeptidase activity"/>
    <property type="evidence" value="ECO:0007669"/>
    <property type="project" value="UniProtKB-UniRule"/>
</dbReference>
<feature type="active site" description="Charge relay system" evidence="6">
    <location>
        <position position="364"/>
    </location>
</feature>
<dbReference type="PANTHER" id="PTHR43806:SF11">
    <property type="entry name" value="CEREVISIN-RELATED"/>
    <property type="match status" value="1"/>
</dbReference>
<dbReference type="PRINTS" id="PR00723">
    <property type="entry name" value="SUBTILISIN"/>
</dbReference>
<proteinExistence type="inferred from homology"/>
<dbReference type="PANTHER" id="PTHR43806">
    <property type="entry name" value="PEPTIDASE S8"/>
    <property type="match status" value="1"/>
</dbReference>
<evidence type="ECO:0000256" key="6">
    <source>
        <dbReference type="PROSITE-ProRule" id="PRU01240"/>
    </source>
</evidence>
<dbReference type="GeneID" id="65098338"/>
<protein>
    <submittedName>
        <fullName evidence="9">S8 family peptidase</fullName>
    </submittedName>
</protein>